<feature type="region of interest" description="Disordered" evidence="1">
    <location>
        <begin position="32"/>
        <end position="54"/>
    </location>
</feature>
<name>A0ABW7ZIQ7_9ACTN</name>
<reference evidence="2 3" key="1">
    <citation type="submission" date="2024-10" db="EMBL/GenBank/DDBJ databases">
        <title>The Natural Products Discovery Center: Release of the First 8490 Sequenced Strains for Exploring Actinobacteria Biosynthetic Diversity.</title>
        <authorList>
            <person name="Kalkreuter E."/>
            <person name="Kautsar S.A."/>
            <person name="Yang D."/>
            <person name="Bader C.D."/>
            <person name="Teijaro C.N."/>
            <person name="Fluegel L."/>
            <person name="Davis C.M."/>
            <person name="Simpson J.R."/>
            <person name="Lauterbach L."/>
            <person name="Steele A.D."/>
            <person name="Gui C."/>
            <person name="Meng S."/>
            <person name="Li G."/>
            <person name="Viehrig K."/>
            <person name="Ye F."/>
            <person name="Su P."/>
            <person name="Kiefer A.F."/>
            <person name="Nichols A."/>
            <person name="Cepeda A.J."/>
            <person name="Yan W."/>
            <person name="Fan B."/>
            <person name="Jiang Y."/>
            <person name="Adhikari A."/>
            <person name="Zheng C.-J."/>
            <person name="Schuster L."/>
            <person name="Cowan T.M."/>
            <person name="Smanski M.J."/>
            <person name="Chevrette M.G."/>
            <person name="De Carvalho L.P.S."/>
            <person name="Shen B."/>
        </authorList>
    </citation>
    <scope>NUCLEOTIDE SEQUENCE [LARGE SCALE GENOMIC DNA]</scope>
    <source>
        <strain evidence="2 3">NPDC049845</strain>
    </source>
</reference>
<evidence type="ECO:0008006" key="4">
    <source>
        <dbReference type="Google" id="ProtNLM"/>
    </source>
</evidence>
<dbReference type="EMBL" id="JBITLE010000003">
    <property type="protein sequence ID" value="MFI7262735.1"/>
    <property type="molecule type" value="Genomic_DNA"/>
</dbReference>
<evidence type="ECO:0000313" key="2">
    <source>
        <dbReference type="EMBL" id="MFI7262735.1"/>
    </source>
</evidence>
<dbReference type="PROSITE" id="PS51257">
    <property type="entry name" value="PROKAR_LIPOPROTEIN"/>
    <property type="match status" value="1"/>
</dbReference>
<evidence type="ECO:0000256" key="1">
    <source>
        <dbReference type="SAM" id="MobiDB-lite"/>
    </source>
</evidence>
<comment type="caution">
    <text evidence="2">The sequence shown here is derived from an EMBL/GenBank/DDBJ whole genome shotgun (WGS) entry which is preliminary data.</text>
</comment>
<sequence length="183" mass="18849">MTRFVVDRGCVMFRPGRVLVVSVVALAGCTGAGPPDPPRSDGATPAASSASADCRSRVATGPLPEWADAGFHGDTRVPHVLGARGDIVAILFGHPLTHGRREGPANKVLWVARPAPGATDPAASADLMITATRDGTDTPVTREVAGGPGPSIVDLPAPGCWHLRLAWSGRVDTMDLTYRSGAG</sequence>
<dbReference type="RefSeq" id="WP_396761498.1">
    <property type="nucleotide sequence ID" value="NZ_JBITLA010000003.1"/>
</dbReference>
<proteinExistence type="predicted"/>
<dbReference type="Proteomes" id="UP001612812">
    <property type="component" value="Unassembled WGS sequence"/>
</dbReference>
<evidence type="ECO:0000313" key="3">
    <source>
        <dbReference type="Proteomes" id="UP001612812"/>
    </source>
</evidence>
<organism evidence="2 3">
    <name type="scientific">Micromonospora maritima</name>
    <dbReference type="NCBI Taxonomy" id="986711"/>
    <lineage>
        <taxon>Bacteria</taxon>
        <taxon>Bacillati</taxon>
        <taxon>Actinomycetota</taxon>
        <taxon>Actinomycetes</taxon>
        <taxon>Micromonosporales</taxon>
        <taxon>Micromonosporaceae</taxon>
        <taxon>Micromonospora</taxon>
    </lineage>
</organism>
<gene>
    <name evidence="2" type="ORF">ACIBP4_10595</name>
</gene>
<keyword evidence="3" id="KW-1185">Reference proteome</keyword>
<accession>A0ABW7ZIQ7</accession>
<protein>
    <recommendedName>
        <fullName evidence="4">DUF4871 domain-containing protein</fullName>
    </recommendedName>
</protein>